<comment type="subcellular location">
    <subcellularLocation>
        <location evidence="11">Endomembrane system</location>
        <topology evidence="11">Single-pass type I membrane protein</topology>
    </subcellularLocation>
    <subcellularLocation>
        <location evidence="1">Golgi apparatus membrane</location>
        <topology evidence="1">Single-pass membrane protein</topology>
    </subcellularLocation>
</comment>
<evidence type="ECO:0000256" key="5">
    <source>
        <dbReference type="ARBA" id="ARBA00022734"/>
    </source>
</evidence>
<evidence type="ECO:0000259" key="13">
    <source>
        <dbReference type="PROSITE" id="PS51328"/>
    </source>
</evidence>
<dbReference type="GO" id="GO:0006888">
    <property type="term" value="P:endoplasmic reticulum to Golgi vesicle-mediated transport"/>
    <property type="evidence" value="ECO:0007669"/>
    <property type="project" value="TreeGrafter"/>
</dbReference>
<feature type="domain" description="L-type lectin-like" evidence="13">
    <location>
        <begin position="58"/>
        <end position="283"/>
    </location>
</feature>
<dbReference type="GO" id="GO:0030134">
    <property type="term" value="C:COPII-coated ER to Golgi transport vesicle"/>
    <property type="evidence" value="ECO:0007669"/>
    <property type="project" value="TreeGrafter"/>
</dbReference>
<dbReference type="GO" id="GO:0005793">
    <property type="term" value="C:endoplasmic reticulum-Golgi intermediate compartment"/>
    <property type="evidence" value="ECO:0007669"/>
    <property type="project" value="TreeGrafter"/>
</dbReference>
<dbReference type="EMBL" id="CAAE01015104">
    <property type="protein sequence ID" value="CAG12563.1"/>
    <property type="molecule type" value="Genomic_DNA"/>
</dbReference>
<feature type="non-terminal residue" evidence="14">
    <location>
        <position position="358"/>
    </location>
</feature>
<evidence type="ECO:0000256" key="4">
    <source>
        <dbReference type="ARBA" id="ARBA00022729"/>
    </source>
</evidence>
<evidence type="ECO:0000256" key="2">
    <source>
        <dbReference type="ARBA" id="ARBA00022692"/>
    </source>
</evidence>
<keyword evidence="6 12" id="KW-1133">Transmembrane helix</keyword>
<evidence type="ECO:0000256" key="6">
    <source>
        <dbReference type="ARBA" id="ARBA00022989"/>
    </source>
</evidence>
<dbReference type="InterPro" id="IPR005052">
    <property type="entry name" value="Lectin_leg"/>
</dbReference>
<dbReference type="OrthoDB" id="270293at2759"/>
<reference evidence="14" key="1">
    <citation type="journal article" date="2004" name="Nature">
        <title>Genome duplication in the teleost fish Tetraodon nigroviridis reveals the early vertebrate proto-karyotype.</title>
        <authorList>
            <person name="Jaillon O."/>
            <person name="Aury J.-M."/>
            <person name="Brunet F."/>
            <person name="Petit J.-L."/>
            <person name="Stange-Thomann N."/>
            <person name="Mauceli E."/>
            <person name="Bouneau L."/>
            <person name="Fischer C."/>
            <person name="Ozouf-Costaz C."/>
            <person name="Bernot A."/>
            <person name="Nicaud S."/>
            <person name="Jaffe D."/>
            <person name="Fisher S."/>
            <person name="Lutfalla G."/>
            <person name="Dossat C."/>
            <person name="Segurens B."/>
            <person name="Dasilva C."/>
            <person name="Salanoubat M."/>
            <person name="Levy M."/>
            <person name="Boudet N."/>
            <person name="Castellano S."/>
            <person name="Anthouard V."/>
            <person name="Jubin C."/>
            <person name="Castelli V."/>
            <person name="Katinka M."/>
            <person name="Vacherie B."/>
            <person name="Biemont C."/>
            <person name="Skalli Z."/>
            <person name="Cattolico L."/>
            <person name="Poulain J."/>
            <person name="De Berardinis V."/>
            <person name="Cruaud C."/>
            <person name="Duprat S."/>
            <person name="Brottier P."/>
            <person name="Coutanceau J.-P."/>
            <person name="Gouzy J."/>
            <person name="Parra G."/>
            <person name="Lardier G."/>
            <person name="Chapple C."/>
            <person name="McKernan K.J."/>
            <person name="McEwan P."/>
            <person name="Bosak S."/>
            <person name="Kellis M."/>
            <person name="Volff J.-N."/>
            <person name="Guigo R."/>
            <person name="Zody M.C."/>
            <person name="Mesirov J."/>
            <person name="Lindblad-Toh K."/>
            <person name="Birren B."/>
            <person name="Nusbaum C."/>
            <person name="Kahn D."/>
            <person name="Robinson-Rechavi M."/>
            <person name="Laudet V."/>
            <person name="Schachter V."/>
            <person name="Quetier F."/>
            <person name="Saurin W."/>
            <person name="Scarpelli C."/>
            <person name="Wincker P."/>
            <person name="Lander E.S."/>
            <person name="Weissenbach J."/>
            <person name="Roest Crollius H."/>
        </authorList>
    </citation>
    <scope>NUCLEOTIDE SEQUENCE [LARGE SCALE GENOMIC DNA]</scope>
</reference>
<dbReference type="PANTHER" id="PTHR12223">
    <property type="entry name" value="VESICULAR MANNOSE-BINDING LECTIN"/>
    <property type="match status" value="1"/>
</dbReference>
<evidence type="ECO:0000256" key="10">
    <source>
        <dbReference type="ARBA" id="ARBA00023180"/>
    </source>
</evidence>
<evidence type="ECO:0000256" key="3">
    <source>
        <dbReference type="ARBA" id="ARBA00022723"/>
    </source>
</evidence>
<keyword evidence="2 12" id="KW-0812">Transmembrane</keyword>
<organism evidence="14">
    <name type="scientific">Tetraodon nigroviridis</name>
    <name type="common">Spotted green pufferfish</name>
    <name type="synonym">Chelonodon nigroviridis</name>
    <dbReference type="NCBI Taxonomy" id="99883"/>
    <lineage>
        <taxon>Eukaryota</taxon>
        <taxon>Metazoa</taxon>
        <taxon>Chordata</taxon>
        <taxon>Craniata</taxon>
        <taxon>Vertebrata</taxon>
        <taxon>Euteleostomi</taxon>
        <taxon>Actinopterygii</taxon>
        <taxon>Neopterygii</taxon>
        <taxon>Teleostei</taxon>
        <taxon>Neoteleostei</taxon>
        <taxon>Acanthomorphata</taxon>
        <taxon>Eupercaria</taxon>
        <taxon>Tetraodontiformes</taxon>
        <taxon>Tetradontoidea</taxon>
        <taxon>Tetraodontidae</taxon>
        <taxon>Tetraodon</taxon>
    </lineage>
</organism>
<evidence type="ECO:0000256" key="12">
    <source>
        <dbReference type="SAM" id="Phobius"/>
    </source>
</evidence>
<dbReference type="FunFam" id="2.60.120.200:FF:000017">
    <property type="entry name" value="Vesicular integral-membrane protein VIP36"/>
    <property type="match status" value="1"/>
</dbReference>
<dbReference type="Gene3D" id="2.60.120.200">
    <property type="match status" value="1"/>
</dbReference>
<keyword evidence="7" id="KW-0333">Golgi apparatus</keyword>
<dbReference type="AlphaFoldDB" id="Q4RGB9"/>
<evidence type="ECO:0000256" key="7">
    <source>
        <dbReference type="ARBA" id="ARBA00023034"/>
    </source>
</evidence>
<dbReference type="SUPFAM" id="SSF49899">
    <property type="entry name" value="Concanavalin A-like lectins/glucanases"/>
    <property type="match status" value="1"/>
</dbReference>
<accession>Q4RGB9</accession>
<dbReference type="Pfam" id="PF03388">
    <property type="entry name" value="Lectin_leg-like"/>
    <property type="match status" value="1"/>
</dbReference>
<dbReference type="GO" id="GO:0000139">
    <property type="term" value="C:Golgi membrane"/>
    <property type="evidence" value="ECO:0007669"/>
    <property type="project" value="UniProtKB-SubCell"/>
</dbReference>
<dbReference type="PROSITE" id="PS51328">
    <property type="entry name" value="L_LECTIN_LIKE"/>
    <property type="match status" value="1"/>
</dbReference>
<keyword evidence="8 12" id="KW-0472">Membrane</keyword>
<name>Q4RGB9_TETNG</name>
<keyword evidence="5" id="KW-0430">Lectin</keyword>
<keyword evidence="10" id="KW-0325">Glycoprotein</keyword>
<sequence length="358" mass="39870">MAAAVADRPDRSPPTSSYFLSPAFAFGIGRQLTCAFAVLCVLTSRSVAADEADFLTEEFLKKELSLAKPYRGLGFSSSSQWDLMGTAMVTPDYVRLTPDLQSRQGAVWSRVPLFLRDWELKVHFKIHGVGKKNFNGDGLAIWLTKDRMQNGPVFGNMNQFTGLGVFVDTYPNADRLHDRSYPYVSVMLGNGTLSYDHDRDGRPTELGGCSALVRNAVHDTFLLVRYSGNRLRLMVNVDGQQDWKDCADVAGLRLPTGYFLGASSATGDLSDNHDIVSLKLYQLTVQRSAEEEEEEEEELTIPRVDNINLFQVEVQDEGTSGLQLFFSLLVSVLGLGVLAVVGAVVYGRWKQNRRKRFY</sequence>
<dbReference type="GO" id="GO:0005537">
    <property type="term" value="F:D-mannose binding"/>
    <property type="evidence" value="ECO:0007669"/>
    <property type="project" value="TreeGrafter"/>
</dbReference>
<dbReference type="GO" id="GO:0005789">
    <property type="term" value="C:endoplasmic reticulum membrane"/>
    <property type="evidence" value="ECO:0007669"/>
    <property type="project" value="TreeGrafter"/>
</dbReference>
<dbReference type="GO" id="GO:0046872">
    <property type="term" value="F:metal ion binding"/>
    <property type="evidence" value="ECO:0007669"/>
    <property type="project" value="UniProtKB-KW"/>
</dbReference>
<evidence type="ECO:0000256" key="9">
    <source>
        <dbReference type="ARBA" id="ARBA00023157"/>
    </source>
</evidence>
<evidence type="ECO:0000256" key="1">
    <source>
        <dbReference type="ARBA" id="ARBA00004194"/>
    </source>
</evidence>
<keyword evidence="3" id="KW-0479">Metal-binding</keyword>
<protein>
    <submittedName>
        <fullName evidence="14">Chromosome 12 SCAF15104, whole genome shotgun sequence</fullName>
    </submittedName>
</protein>
<evidence type="ECO:0000313" key="14">
    <source>
        <dbReference type="EMBL" id="CAG12563.1"/>
    </source>
</evidence>
<keyword evidence="9" id="KW-1015">Disulfide bond</keyword>
<evidence type="ECO:0000256" key="8">
    <source>
        <dbReference type="ARBA" id="ARBA00023136"/>
    </source>
</evidence>
<feature type="transmembrane region" description="Helical" evidence="12">
    <location>
        <begin position="324"/>
        <end position="346"/>
    </location>
</feature>
<dbReference type="InterPro" id="IPR013320">
    <property type="entry name" value="ConA-like_dom_sf"/>
</dbReference>
<dbReference type="InterPro" id="IPR051136">
    <property type="entry name" value="Intracellular_Lectin-GPT"/>
</dbReference>
<dbReference type="PANTHER" id="PTHR12223:SF20">
    <property type="entry name" value="VIP36-LIKE PROTEIN"/>
    <property type="match status" value="1"/>
</dbReference>
<proteinExistence type="predicted"/>
<keyword evidence="4" id="KW-0732">Signal</keyword>
<dbReference type="KEGG" id="tng:GSTEN00034872G001"/>
<reference evidence="14" key="2">
    <citation type="submission" date="2004-02" db="EMBL/GenBank/DDBJ databases">
        <authorList>
            <consortium name="Genoscope"/>
            <consortium name="Whitehead Institute Centre for Genome Research"/>
        </authorList>
    </citation>
    <scope>NUCLEOTIDE SEQUENCE</scope>
</reference>
<gene>
    <name evidence="14" type="ORF">GSTENG00034872001</name>
</gene>
<evidence type="ECO:0000256" key="11">
    <source>
        <dbReference type="ARBA" id="ARBA00046288"/>
    </source>
</evidence>